<dbReference type="RefSeq" id="WP_345600882.1">
    <property type="nucleotide sequence ID" value="NZ_BAABLT010000020.1"/>
</dbReference>
<feature type="transmembrane region" description="Helical" evidence="2">
    <location>
        <begin position="232"/>
        <end position="251"/>
    </location>
</feature>
<feature type="transmembrane region" description="Helical" evidence="2">
    <location>
        <begin position="171"/>
        <end position="191"/>
    </location>
</feature>
<keyword evidence="4" id="KW-1185">Reference proteome</keyword>
<keyword evidence="2" id="KW-0812">Transmembrane</keyword>
<keyword evidence="2" id="KW-1133">Transmembrane helix</keyword>
<sequence>MANGENRVAGSSWGARKWPWGQRTLARIAELGALLDYEEGRAGEGPQTTELVHGATTHLDKAKDAVDKARRWWWLRGGLVDSALANANIAHTLIIRLAPVDDFRGMLPDLVALVEENLPVRDKRRCTAEKALKVWKNDDVALRNAVVDAVRAAYRIQEREVVRVRSFARIVYGWAAGLLGLGFAIAVLGALNDDVVPLCFRPAGMTVCPTSGGPSTTSVYADYHAASMPADYLVVELAGLVSAAVTAAATLRQIRGSTTAYNVPLALAILKLPTGALTAVLGLLLMRGQFVPGLTALDTSGQIIAWAVVFGAAQQLFTRFVDERGNAVMQAVSGPENPRPATPHRAAGSSHAEDSD</sequence>
<feature type="region of interest" description="Disordered" evidence="1">
    <location>
        <begin position="332"/>
        <end position="356"/>
    </location>
</feature>
<organism evidence="3 4">
    <name type="scientific">Saccharopolyspora rosea</name>
    <dbReference type="NCBI Taxonomy" id="524884"/>
    <lineage>
        <taxon>Bacteria</taxon>
        <taxon>Bacillati</taxon>
        <taxon>Actinomycetota</taxon>
        <taxon>Actinomycetes</taxon>
        <taxon>Pseudonocardiales</taxon>
        <taxon>Pseudonocardiaceae</taxon>
        <taxon>Saccharopolyspora</taxon>
    </lineage>
</organism>
<dbReference type="EMBL" id="JBHTIW010000005">
    <property type="protein sequence ID" value="MFD0920105.1"/>
    <property type="molecule type" value="Genomic_DNA"/>
</dbReference>
<dbReference type="Proteomes" id="UP001597018">
    <property type="component" value="Unassembled WGS sequence"/>
</dbReference>
<keyword evidence="2" id="KW-0472">Membrane</keyword>
<protein>
    <submittedName>
        <fullName evidence="3">Uncharacterized protein</fullName>
    </submittedName>
</protein>
<evidence type="ECO:0000256" key="2">
    <source>
        <dbReference type="SAM" id="Phobius"/>
    </source>
</evidence>
<evidence type="ECO:0000313" key="3">
    <source>
        <dbReference type="EMBL" id="MFD0920105.1"/>
    </source>
</evidence>
<accession>A0ABW3FTD6</accession>
<proteinExistence type="predicted"/>
<evidence type="ECO:0000313" key="4">
    <source>
        <dbReference type="Proteomes" id="UP001597018"/>
    </source>
</evidence>
<reference evidence="4" key="1">
    <citation type="journal article" date="2019" name="Int. J. Syst. Evol. Microbiol.">
        <title>The Global Catalogue of Microorganisms (GCM) 10K type strain sequencing project: providing services to taxonomists for standard genome sequencing and annotation.</title>
        <authorList>
            <consortium name="The Broad Institute Genomics Platform"/>
            <consortium name="The Broad Institute Genome Sequencing Center for Infectious Disease"/>
            <person name="Wu L."/>
            <person name="Ma J."/>
        </authorList>
    </citation>
    <scope>NUCLEOTIDE SEQUENCE [LARGE SCALE GENOMIC DNA]</scope>
    <source>
        <strain evidence="4">CCUG 56401</strain>
    </source>
</reference>
<evidence type="ECO:0000256" key="1">
    <source>
        <dbReference type="SAM" id="MobiDB-lite"/>
    </source>
</evidence>
<gene>
    <name evidence="3" type="ORF">ACFQ16_10165</name>
</gene>
<comment type="caution">
    <text evidence="3">The sequence shown here is derived from an EMBL/GenBank/DDBJ whole genome shotgun (WGS) entry which is preliminary data.</text>
</comment>
<feature type="transmembrane region" description="Helical" evidence="2">
    <location>
        <begin position="263"/>
        <end position="283"/>
    </location>
</feature>
<name>A0ABW3FTD6_9PSEU</name>